<evidence type="ECO:0000256" key="1">
    <source>
        <dbReference type="ARBA" id="ARBA00023235"/>
    </source>
</evidence>
<feature type="active site" description="Proton donor/acceptor" evidence="2">
    <location>
        <position position="290"/>
    </location>
</feature>
<feature type="active site" description="Proton donor/acceptor" evidence="2">
    <location>
        <position position="195"/>
    </location>
</feature>
<organism evidence="5 6">
    <name type="scientific">Mucilaginibacter oryzae</name>
    <dbReference type="NCBI Taxonomy" id="468058"/>
    <lineage>
        <taxon>Bacteria</taxon>
        <taxon>Pseudomonadati</taxon>
        <taxon>Bacteroidota</taxon>
        <taxon>Sphingobacteriia</taxon>
        <taxon>Sphingobacteriales</taxon>
        <taxon>Sphingobacteriaceae</taxon>
        <taxon>Mucilaginibacter</taxon>
    </lineage>
</organism>
<keyword evidence="3" id="KW-0732">Signal</keyword>
<feature type="chain" id="PRO_5016318021" evidence="3">
    <location>
        <begin position="26"/>
        <end position="315"/>
    </location>
</feature>
<keyword evidence="6" id="KW-1185">Reference proteome</keyword>
<feature type="domain" description="Xylose isomerase-like TIM barrel" evidence="4">
    <location>
        <begin position="72"/>
        <end position="295"/>
    </location>
</feature>
<accession>A0A316HK99</accession>
<dbReference type="SUPFAM" id="SSF51658">
    <property type="entry name" value="Xylose isomerase-like"/>
    <property type="match status" value="1"/>
</dbReference>
<dbReference type="InterPro" id="IPR026040">
    <property type="entry name" value="HyI-like"/>
</dbReference>
<comment type="caution">
    <text evidence="5">The sequence shown here is derived from an EMBL/GenBank/DDBJ whole genome shotgun (WGS) entry which is preliminary data.</text>
</comment>
<dbReference type="InterPro" id="IPR050417">
    <property type="entry name" value="Sugar_Epim/Isomerase"/>
</dbReference>
<dbReference type="PANTHER" id="PTHR43489">
    <property type="entry name" value="ISOMERASE"/>
    <property type="match status" value="1"/>
</dbReference>
<evidence type="ECO:0000313" key="5">
    <source>
        <dbReference type="EMBL" id="PWK78685.1"/>
    </source>
</evidence>
<dbReference type="GO" id="GO:0016853">
    <property type="term" value="F:isomerase activity"/>
    <property type="evidence" value="ECO:0007669"/>
    <property type="project" value="UniProtKB-KW"/>
</dbReference>
<keyword evidence="5" id="KW-0670">Pyruvate</keyword>
<dbReference type="InterPro" id="IPR036237">
    <property type="entry name" value="Xyl_isomerase-like_sf"/>
</dbReference>
<dbReference type="EMBL" id="QGHA01000002">
    <property type="protein sequence ID" value="PWK78685.1"/>
    <property type="molecule type" value="Genomic_DNA"/>
</dbReference>
<evidence type="ECO:0000259" key="4">
    <source>
        <dbReference type="Pfam" id="PF01261"/>
    </source>
</evidence>
<feature type="signal peptide" evidence="3">
    <location>
        <begin position="1"/>
        <end position="25"/>
    </location>
</feature>
<protein>
    <submittedName>
        <fullName evidence="5">Hydroxypyruvate isomerase</fullName>
    </submittedName>
</protein>
<dbReference type="Proteomes" id="UP000245678">
    <property type="component" value="Unassembled WGS sequence"/>
</dbReference>
<dbReference type="Gene3D" id="3.20.20.150">
    <property type="entry name" value="Divalent-metal-dependent TIM barrel enzymes"/>
    <property type="match status" value="1"/>
</dbReference>
<dbReference type="AlphaFoldDB" id="A0A316HK99"/>
<evidence type="ECO:0000256" key="3">
    <source>
        <dbReference type="SAM" id="SignalP"/>
    </source>
</evidence>
<gene>
    <name evidence="5" type="ORF">LX99_01133</name>
</gene>
<evidence type="ECO:0000256" key="2">
    <source>
        <dbReference type="PIRSR" id="PIRSR006241-50"/>
    </source>
</evidence>
<sequence length="315" mass="33826">MKRRNFVQGSVLAGASLLTTGVLKAATLTGCADPGKNAAAVATGDKPFNLNYGIHDGMFKSHAGDDFIDQIKFAYDKGFRAIEDNGMSGRPADQQKKIGETLARLGMAMGVFVQPGLGNDSNMLATGKADQVEKFIASCREAVEVAKRVGSKLVTVVPGDFARNLPIGVQTGNVIEAIKKGTAVLEPHGIIMVLEPLSDNPDLFLRTPDQAYAICKAVGSPSCKILYDMYHVQRNQGNIIPTLDLVFDEIGYYQVGDNPGRKEPGTGEMNYKNIFKHIYSKGYKGVVGMEHGTAGAGKEGELALIKAYREADSFM</sequence>
<evidence type="ECO:0000313" key="6">
    <source>
        <dbReference type="Proteomes" id="UP000245678"/>
    </source>
</evidence>
<name>A0A316HK99_9SPHI</name>
<reference evidence="5 6" key="1">
    <citation type="submission" date="2018-05" db="EMBL/GenBank/DDBJ databases">
        <title>Genomic Encyclopedia of Archaeal and Bacterial Type Strains, Phase II (KMG-II): from individual species to whole genera.</title>
        <authorList>
            <person name="Goeker M."/>
        </authorList>
    </citation>
    <scope>NUCLEOTIDE SEQUENCE [LARGE SCALE GENOMIC DNA]</scope>
    <source>
        <strain evidence="5 6">DSM 19975</strain>
    </source>
</reference>
<dbReference type="Pfam" id="PF01261">
    <property type="entry name" value="AP_endonuc_2"/>
    <property type="match status" value="1"/>
</dbReference>
<proteinExistence type="predicted"/>
<keyword evidence="1 5" id="KW-0413">Isomerase</keyword>
<dbReference type="PIRSF" id="PIRSF006241">
    <property type="entry name" value="HyI"/>
    <property type="match status" value="1"/>
</dbReference>
<dbReference type="RefSeq" id="WP_031266983.1">
    <property type="nucleotide sequence ID" value="NZ_QGHA01000002.1"/>
</dbReference>
<dbReference type="InterPro" id="IPR013022">
    <property type="entry name" value="Xyl_isomerase-like_TIM-brl"/>
</dbReference>